<feature type="region of interest" description="Disordered" evidence="1">
    <location>
        <begin position="63"/>
        <end position="84"/>
    </location>
</feature>
<evidence type="ECO:0000259" key="2">
    <source>
        <dbReference type="SMART" id="SM00382"/>
    </source>
</evidence>
<sequence length="896" mass="102153">MAIENYLSLPRCDNPLRILKEVHAQLEPYRQYLERAEKAFHAAALSIGWRQPTDDELVDLKERRDQRGKELSSSQGKQRRRDRKVTHVIPVGHWIMLESISSKPEEDQVFDAFLDAMEIYDCPAEGTRWPRERSISVEDRDVEMQAVLLSRIPGTQRHSTSDPKGMEEEQKEVNERVLYLRPDTYSLRRKKEAISELKDRPTAEREALINLANSYAAWPVVHPHEVGQWVFLTDPARSGAEEQRDFVQIALKSPDFALLQGPPGSGKTTAICELICQLARQGKRVLLVASTHVAVDNVLEKIMEWQDVAGEKLVMPIRIGTDNRVSSDAVKPWILHRVVSSWCEELKDFLDNPVSSTPRGDASRNILHPSVQKGADDFQNLLLESSNLVCGTTIGILQHPAIKEGQRLTPFDVMIIDEASKTTLPEFLVPALHAKRWVIVGDRRQLSPYVEEQELRTNLTGICHGTKADRLLSAFLASRRTPQFSLLAVDNDQDGKRIADEARARELVSVNLDNPDEHQSIPFASLFYGCPETIEALQTQVPGDLEHLIGCEGLSLDDWRARRKAYLGPPSGENQSQTDRNNWAEEVAWRLIRVHELRENVQEAEPYHSDLAALLPANSTERNELERALDRLRRVSLPSVLEIFQHGAGSLGWKQKTVLTDGLPPKTLSERLVSLSFQHRMHPAISAFPRERFYASEGLLRDATGMEAARQWDFPRYKHRALWLNVPRKSARENVCLEEVETVISELRYFADWARSSGKPNSAQDQPWEVAILTFYRPQERKLRERLQRLCRQHGRTSSFTLGDGDRIWVRITLATVDRYQGQEADLVLLSFVKSGSAGFLNSPNRLNVALTRARYQMVLIGDRSWMASKYCRSELLRDLATSPHYHHAIGWETKR</sequence>
<dbReference type="InterPro" id="IPR041677">
    <property type="entry name" value="DNA2/NAM7_AAA_11"/>
</dbReference>
<dbReference type="AlphaFoldDB" id="A0A1N7P267"/>
<evidence type="ECO:0000313" key="3">
    <source>
        <dbReference type="EMBL" id="SIT04658.1"/>
    </source>
</evidence>
<evidence type="ECO:0000256" key="1">
    <source>
        <dbReference type="SAM" id="MobiDB-lite"/>
    </source>
</evidence>
<gene>
    <name evidence="3" type="ORF">SAMN05421779_1066</name>
</gene>
<dbReference type="PANTHER" id="PTHR10887">
    <property type="entry name" value="DNA2/NAM7 HELICASE FAMILY"/>
    <property type="match status" value="1"/>
</dbReference>
<proteinExistence type="predicted"/>
<dbReference type="InterPro" id="IPR003593">
    <property type="entry name" value="AAA+_ATPase"/>
</dbReference>
<dbReference type="InterPro" id="IPR041679">
    <property type="entry name" value="DNA2/NAM7-like_C"/>
</dbReference>
<reference evidence="3 4" key="1">
    <citation type="submission" date="2017-01" db="EMBL/GenBank/DDBJ databases">
        <authorList>
            <person name="Mah S.A."/>
            <person name="Swanson W.J."/>
            <person name="Moy G.W."/>
            <person name="Vacquier V.D."/>
        </authorList>
    </citation>
    <scope>NUCLEOTIDE SEQUENCE [LARGE SCALE GENOMIC DNA]</scope>
    <source>
        <strain evidence="3 4">DSM 11589</strain>
    </source>
</reference>
<dbReference type="GO" id="GO:0004386">
    <property type="term" value="F:helicase activity"/>
    <property type="evidence" value="ECO:0007669"/>
    <property type="project" value="InterPro"/>
</dbReference>
<keyword evidence="4" id="KW-1185">Reference proteome</keyword>
<dbReference type="EMBL" id="FTOA01000006">
    <property type="protein sequence ID" value="SIT04658.1"/>
    <property type="molecule type" value="Genomic_DNA"/>
</dbReference>
<dbReference type="SUPFAM" id="SSF52540">
    <property type="entry name" value="P-loop containing nucleoside triphosphate hydrolases"/>
    <property type="match status" value="1"/>
</dbReference>
<evidence type="ECO:0000313" key="4">
    <source>
        <dbReference type="Proteomes" id="UP000185678"/>
    </source>
</evidence>
<dbReference type="CDD" id="cd18808">
    <property type="entry name" value="SF1_C_Upf1"/>
    <property type="match status" value="1"/>
</dbReference>
<organism evidence="3 4">
    <name type="scientific">Insolitispirillum peregrinum</name>
    <dbReference type="NCBI Taxonomy" id="80876"/>
    <lineage>
        <taxon>Bacteria</taxon>
        <taxon>Pseudomonadati</taxon>
        <taxon>Pseudomonadota</taxon>
        <taxon>Alphaproteobacteria</taxon>
        <taxon>Rhodospirillales</taxon>
        <taxon>Novispirillaceae</taxon>
        <taxon>Insolitispirillum</taxon>
    </lineage>
</organism>
<dbReference type="Gene3D" id="3.40.50.300">
    <property type="entry name" value="P-loop containing nucleotide triphosphate hydrolases"/>
    <property type="match status" value="2"/>
</dbReference>
<feature type="domain" description="AAA+ ATPase" evidence="2">
    <location>
        <begin position="253"/>
        <end position="490"/>
    </location>
</feature>
<dbReference type="PANTHER" id="PTHR10887:SF495">
    <property type="entry name" value="HELICASE SENATAXIN ISOFORM X1-RELATED"/>
    <property type="match status" value="1"/>
</dbReference>
<dbReference type="STRING" id="80876.SAMN05421779_1066"/>
<dbReference type="Pfam" id="PF13086">
    <property type="entry name" value="AAA_11"/>
    <property type="match status" value="2"/>
</dbReference>
<dbReference type="InterPro" id="IPR027417">
    <property type="entry name" value="P-loop_NTPase"/>
</dbReference>
<accession>A0A1N7P267</accession>
<dbReference type="InterPro" id="IPR045055">
    <property type="entry name" value="DNA2/NAM7-like"/>
</dbReference>
<name>A0A1N7P267_9PROT</name>
<dbReference type="InterPro" id="IPR047187">
    <property type="entry name" value="SF1_C_Upf1"/>
</dbReference>
<dbReference type="SMART" id="SM00382">
    <property type="entry name" value="AAA"/>
    <property type="match status" value="1"/>
</dbReference>
<dbReference type="Proteomes" id="UP000185678">
    <property type="component" value="Unassembled WGS sequence"/>
</dbReference>
<dbReference type="RefSeq" id="WP_076401348.1">
    <property type="nucleotide sequence ID" value="NZ_FTOA01000006.1"/>
</dbReference>
<dbReference type="Pfam" id="PF13087">
    <property type="entry name" value="AAA_12"/>
    <property type="match status" value="1"/>
</dbReference>
<dbReference type="OrthoDB" id="9757917at2"/>
<protein>
    <submittedName>
        <fullName evidence="3">AAA domain-containing protein</fullName>
    </submittedName>
</protein>